<protein>
    <submittedName>
        <fullName evidence="2">Uncharacterized protein</fullName>
    </submittedName>
</protein>
<feature type="compositionally biased region" description="Basic and acidic residues" evidence="1">
    <location>
        <begin position="24"/>
        <end position="43"/>
    </location>
</feature>
<dbReference type="GeneID" id="17260737"/>
<feature type="region of interest" description="Disordered" evidence="1">
    <location>
        <begin position="1"/>
        <end position="68"/>
    </location>
</feature>
<proteinExistence type="predicted"/>
<dbReference type="PaxDb" id="2903-EOD14668"/>
<sequence>MRVGVQGLRLAEPGEEALLQPPSRPRERMTEAERRRAEPVHELKRARKNPFVRDEEGNLIDERKQRPR</sequence>
<organism evidence="2 3">
    <name type="scientific">Emiliania huxleyi (strain CCMP1516)</name>
    <dbReference type="NCBI Taxonomy" id="280463"/>
    <lineage>
        <taxon>Eukaryota</taxon>
        <taxon>Haptista</taxon>
        <taxon>Haptophyta</taxon>
        <taxon>Prymnesiophyceae</taxon>
        <taxon>Isochrysidales</taxon>
        <taxon>Noelaerhabdaceae</taxon>
        <taxon>Emiliania</taxon>
    </lineage>
</organism>
<dbReference type="AlphaFoldDB" id="A0A0D3ITT3"/>
<feature type="compositionally biased region" description="Basic and acidic residues" evidence="1">
    <location>
        <begin position="51"/>
        <end position="68"/>
    </location>
</feature>
<reference evidence="2" key="2">
    <citation type="submission" date="2024-10" db="UniProtKB">
        <authorList>
            <consortium name="EnsemblProtists"/>
        </authorList>
    </citation>
    <scope>IDENTIFICATION</scope>
</reference>
<evidence type="ECO:0000313" key="3">
    <source>
        <dbReference type="Proteomes" id="UP000013827"/>
    </source>
</evidence>
<dbReference type="EnsemblProtists" id="EOD14668">
    <property type="protein sequence ID" value="EOD14668"/>
    <property type="gene ID" value="EMIHUDRAFT_432559"/>
</dbReference>
<name>A0A0D3ITT3_EMIH1</name>
<dbReference type="RefSeq" id="XP_005767097.1">
    <property type="nucleotide sequence ID" value="XM_005767040.1"/>
</dbReference>
<dbReference type="KEGG" id="ehx:EMIHUDRAFT_432559"/>
<reference evidence="3" key="1">
    <citation type="journal article" date="2013" name="Nature">
        <title>Pan genome of the phytoplankton Emiliania underpins its global distribution.</title>
        <authorList>
            <person name="Read B.A."/>
            <person name="Kegel J."/>
            <person name="Klute M.J."/>
            <person name="Kuo A."/>
            <person name="Lefebvre S.C."/>
            <person name="Maumus F."/>
            <person name="Mayer C."/>
            <person name="Miller J."/>
            <person name="Monier A."/>
            <person name="Salamov A."/>
            <person name="Young J."/>
            <person name="Aguilar M."/>
            <person name="Claverie J.M."/>
            <person name="Frickenhaus S."/>
            <person name="Gonzalez K."/>
            <person name="Herman E.K."/>
            <person name="Lin Y.C."/>
            <person name="Napier J."/>
            <person name="Ogata H."/>
            <person name="Sarno A.F."/>
            <person name="Shmutz J."/>
            <person name="Schroeder D."/>
            <person name="de Vargas C."/>
            <person name="Verret F."/>
            <person name="von Dassow P."/>
            <person name="Valentin K."/>
            <person name="Van de Peer Y."/>
            <person name="Wheeler G."/>
            <person name="Dacks J.B."/>
            <person name="Delwiche C.F."/>
            <person name="Dyhrman S.T."/>
            <person name="Glockner G."/>
            <person name="John U."/>
            <person name="Richards T."/>
            <person name="Worden A.Z."/>
            <person name="Zhang X."/>
            <person name="Grigoriev I.V."/>
            <person name="Allen A.E."/>
            <person name="Bidle K."/>
            <person name="Borodovsky M."/>
            <person name="Bowler C."/>
            <person name="Brownlee C."/>
            <person name="Cock J.M."/>
            <person name="Elias M."/>
            <person name="Gladyshev V.N."/>
            <person name="Groth M."/>
            <person name="Guda C."/>
            <person name="Hadaegh A."/>
            <person name="Iglesias-Rodriguez M.D."/>
            <person name="Jenkins J."/>
            <person name="Jones B.M."/>
            <person name="Lawson T."/>
            <person name="Leese F."/>
            <person name="Lindquist E."/>
            <person name="Lobanov A."/>
            <person name="Lomsadze A."/>
            <person name="Malik S.B."/>
            <person name="Marsh M.E."/>
            <person name="Mackinder L."/>
            <person name="Mock T."/>
            <person name="Mueller-Roeber B."/>
            <person name="Pagarete A."/>
            <person name="Parker M."/>
            <person name="Probert I."/>
            <person name="Quesneville H."/>
            <person name="Raines C."/>
            <person name="Rensing S.A."/>
            <person name="Riano-Pachon D.M."/>
            <person name="Richier S."/>
            <person name="Rokitta S."/>
            <person name="Shiraiwa Y."/>
            <person name="Soanes D.M."/>
            <person name="van der Giezen M."/>
            <person name="Wahlund T.M."/>
            <person name="Williams B."/>
            <person name="Wilson W."/>
            <person name="Wolfe G."/>
            <person name="Wurch L.L."/>
        </authorList>
    </citation>
    <scope>NUCLEOTIDE SEQUENCE</scope>
</reference>
<dbReference type="HOGENOM" id="CLU_2799342_0_0_1"/>
<dbReference type="Proteomes" id="UP000013827">
    <property type="component" value="Unassembled WGS sequence"/>
</dbReference>
<evidence type="ECO:0000313" key="2">
    <source>
        <dbReference type="EnsemblProtists" id="EOD14668"/>
    </source>
</evidence>
<accession>A0A0D3ITT3</accession>
<evidence type="ECO:0000256" key="1">
    <source>
        <dbReference type="SAM" id="MobiDB-lite"/>
    </source>
</evidence>
<keyword evidence="3" id="KW-1185">Reference proteome</keyword>